<evidence type="ECO:0000256" key="1">
    <source>
        <dbReference type="ARBA" id="ARBA00004604"/>
    </source>
</evidence>
<dbReference type="HOGENOM" id="CLU_106938_0_0_1"/>
<sequence length="166" mass="17807">MSFERTPRDAATTLPPRYSAPSFSSSALQQSKVQLSWDADESERTQDYAAFLASSSDSDGEADFEFEGAAPPPKRGSAKRLGELLRTGGAADLKQKKGAKGRRAKAGGGAGPSDDGFKLDMDDARFSRLFSSADYAVDPNDPRFRKGVRKEGKAAGSGAKRRERPL</sequence>
<feature type="region of interest" description="Disordered" evidence="3">
    <location>
        <begin position="53"/>
        <end position="118"/>
    </location>
</feature>
<dbReference type="InterPro" id="IPR039754">
    <property type="entry name" value="Esf1"/>
</dbReference>
<dbReference type="PaxDb" id="2903-EOD17817"/>
<dbReference type="KEGG" id="ehx:EMIHUDRAFT_209800"/>
<reference evidence="6" key="1">
    <citation type="journal article" date="2013" name="Nature">
        <title>Pan genome of the phytoplankton Emiliania underpins its global distribution.</title>
        <authorList>
            <person name="Read B.A."/>
            <person name="Kegel J."/>
            <person name="Klute M.J."/>
            <person name="Kuo A."/>
            <person name="Lefebvre S.C."/>
            <person name="Maumus F."/>
            <person name="Mayer C."/>
            <person name="Miller J."/>
            <person name="Monier A."/>
            <person name="Salamov A."/>
            <person name="Young J."/>
            <person name="Aguilar M."/>
            <person name="Claverie J.M."/>
            <person name="Frickenhaus S."/>
            <person name="Gonzalez K."/>
            <person name="Herman E.K."/>
            <person name="Lin Y.C."/>
            <person name="Napier J."/>
            <person name="Ogata H."/>
            <person name="Sarno A.F."/>
            <person name="Shmutz J."/>
            <person name="Schroeder D."/>
            <person name="de Vargas C."/>
            <person name="Verret F."/>
            <person name="von Dassow P."/>
            <person name="Valentin K."/>
            <person name="Van de Peer Y."/>
            <person name="Wheeler G."/>
            <person name="Dacks J.B."/>
            <person name="Delwiche C.F."/>
            <person name="Dyhrman S.T."/>
            <person name="Glockner G."/>
            <person name="John U."/>
            <person name="Richards T."/>
            <person name="Worden A.Z."/>
            <person name="Zhang X."/>
            <person name="Grigoriev I.V."/>
            <person name="Allen A.E."/>
            <person name="Bidle K."/>
            <person name="Borodovsky M."/>
            <person name="Bowler C."/>
            <person name="Brownlee C."/>
            <person name="Cock J.M."/>
            <person name="Elias M."/>
            <person name="Gladyshev V.N."/>
            <person name="Groth M."/>
            <person name="Guda C."/>
            <person name="Hadaegh A."/>
            <person name="Iglesias-Rodriguez M.D."/>
            <person name="Jenkins J."/>
            <person name="Jones B.M."/>
            <person name="Lawson T."/>
            <person name="Leese F."/>
            <person name="Lindquist E."/>
            <person name="Lobanov A."/>
            <person name="Lomsadze A."/>
            <person name="Malik S.B."/>
            <person name="Marsh M.E."/>
            <person name="Mackinder L."/>
            <person name="Mock T."/>
            <person name="Mueller-Roeber B."/>
            <person name="Pagarete A."/>
            <person name="Parker M."/>
            <person name="Probert I."/>
            <person name="Quesneville H."/>
            <person name="Raines C."/>
            <person name="Rensing S.A."/>
            <person name="Riano-Pachon D.M."/>
            <person name="Richier S."/>
            <person name="Rokitta S."/>
            <person name="Shiraiwa Y."/>
            <person name="Soanes D.M."/>
            <person name="van der Giezen M."/>
            <person name="Wahlund T.M."/>
            <person name="Williams B."/>
            <person name="Wilson W."/>
            <person name="Wolfe G."/>
            <person name="Wurch L.L."/>
        </authorList>
    </citation>
    <scope>NUCLEOTIDE SEQUENCE</scope>
</reference>
<proteinExistence type="predicted"/>
<dbReference type="RefSeq" id="XP_005770246.1">
    <property type="nucleotide sequence ID" value="XM_005770189.1"/>
</dbReference>
<feature type="compositionally biased region" description="Basic residues" evidence="3">
    <location>
        <begin position="96"/>
        <end position="105"/>
    </location>
</feature>
<evidence type="ECO:0000313" key="5">
    <source>
        <dbReference type="EnsemblProtists" id="EOD17817"/>
    </source>
</evidence>
<dbReference type="AlphaFoldDB" id="A0A0D3J2T2"/>
<feature type="compositionally biased region" description="Polar residues" evidence="3">
    <location>
        <begin position="21"/>
        <end position="34"/>
    </location>
</feature>
<evidence type="ECO:0000259" key="4">
    <source>
        <dbReference type="Pfam" id="PF08159"/>
    </source>
</evidence>
<evidence type="ECO:0000256" key="3">
    <source>
        <dbReference type="SAM" id="MobiDB-lite"/>
    </source>
</evidence>
<feature type="compositionally biased region" description="Basic and acidic residues" evidence="3">
    <location>
        <begin position="140"/>
        <end position="153"/>
    </location>
</feature>
<feature type="region of interest" description="Disordered" evidence="3">
    <location>
        <begin position="135"/>
        <end position="166"/>
    </location>
</feature>
<feature type="region of interest" description="Disordered" evidence="3">
    <location>
        <begin position="1"/>
        <end position="40"/>
    </location>
</feature>
<dbReference type="GO" id="GO:0003723">
    <property type="term" value="F:RNA binding"/>
    <property type="evidence" value="ECO:0007669"/>
    <property type="project" value="TreeGrafter"/>
</dbReference>
<comment type="subcellular location">
    <subcellularLocation>
        <location evidence="1">Nucleus</location>
        <location evidence="1">Nucleolus</location>
    </subcellularLocation>
</comment>
<dbReference type="EnsemblProtists" id="EOD17817">
    <property type="protein sequence ID" value="EOD17817"/>
    <property type="gene ID" value="EMIHUDRAFT_209800"/>
</dbReference>
<name>A0A0D3J2T2_EMIH1</name>
<keyword evidence="2" id="KW-0539">Nucleus</keyword>
<dbReference type="GeneID" id="17263846"/>
<dbReference type="InterPro" id="IPR012580">
    <property type="entry name" value="NUC153"/>
</dbReference>
<evidence type="ECO:0000313" key="6">
    <source>
        <dbReference type="Proteomes" id="UP000013827"/>
    </source>
</evidence>
<feature type="domain" description="NUC153" evidence="4">
    <location>
        <begin position="123"/>
        <end position="146"/>
    </location>
</feature>
<dbReference type="PANTHER" id="PTHR12202">
    <property type="entry name" value="ESF1 HOMOLOG"/>
    <property type="match status" value="1"/>
</dbReference>
<dbReference type="STRING" id="2903.R1C6H8"/>
<dbReference type="Pfam" id="PF08159">
    <property type="entry name" value="NUC153"/>
    <property type="match status" value="1"/>
</dbReference>
<protein>
    <recommendedName>
        <fullName evidence="4">NUC153 domain-containing protein</fullName>
    </recommendedName>
</protein>
<evidence type="ECO:0000256" key="2">
    <source>
        <dbReference type="ARBA" id="ARBA00023242"/>
    </source>
</evidence>
<accession>A0A0D3J2T2</accession>
<dbReference type="GO" id="GO:0006364">
    <property type="term" value="P:rRNA processing"/>
    <property type="evidence" value="ECO:0007669"/>
    <property type="project" value="InterPro"/>
</dbReference>
<dbReference type="PANTHER" id="PTHR12202:SF0">
    <property type="entry name" value="ESF1 HOMOLOG"/>
    <property type="match status" value="1"/>
</dbReference>
<dbReference type="Proteomes" id="UP000013827">
    <property type="component" value="Unassembled WGS sequence"/>
</dbReference>
<dbReference type="GO" id="GO:0005730">
    <property type="term" value="C:nucleolus"/>
    <property type="evidence" value="ECO:0007669"/>
    <property type="project" value="UniProtKB-SubCell"/>
</dbReference>
<organism evidence="5 6">
    <name type="scientific">Emiliania huxleyi (strain CCMP1516)</name>
    <dbReference type="NCBI Taxonomy" id="280463"/>
    <lineage>
        <taxon>Eukaryota</taxon>
        <taxon>Haptista</taxon>
        <taxon>Haptophyta</taxon>
        <taxon>Prymnesiophyceae</taxon>
        <taxon>Isochrysidales</taxon>
        <taxon>Noelaerhabdaceae</taxon>
        <taxon>Emiliania</taxon>
    </lineage>
</organism>
<reference evidence="5" key="2">
    <citation type="submission" date="2024-10" db="UniProtKB">
        <authorList>
            <consortium name="EnsemblProtists"/>
        </authorList>
    </citation>
    <scope>IDENTIFICATION</scope>
</reference>
<keyword evidence="6" id="KW-1185">Reference proteome</keyword>